<protein>
    <submittedName>
        <fullName evidence="1">HNH endonuclease</fullName>
    </submittedName>
</protein>
<dbReference type="CDD" id="cd00085">
    <property type="entry name" value="HNHc"/>
    <property type="match status" value="1"/>
</dbReference>
<comment type="caution">
    <text evidence="1">The sequence shown here is derived from an EMBL/GenBank/DDBJ whole genome shotgun (WGS) entry which is preliminary data.</text>
</comment>
<proteinExistence type="predicted"/>
<name>A0ABV9HQP4_9FLAO</name>
<accession>A0ABV9HQP4</accession>
<organism evidence="1 2">
    <name type="scientific">Dokdonia ponticola</name>
    <dbReference type="NCBI Taxonomy" id="2041041"/>
    <lineage>
        <taxon>Bacteria</taxon>
        <taxon>Pseudomonadati</taxon>
        <taxon>Bacteroidota</taxon>
        <taxon>Flavobacteriia</taxon>
        <taxon>Flavobacteriales</taxon>
        <taxon>Flavobacteriaceae</taxon>
        <taxon>Dokdonia</taxon>
    </lineage>
</organism>
<dbReference type="RefSeq" id="WP_379976461.1">
    <property type="nucleotide sequence ID" value="NZ_JBHSFV010000001.1"/>
</dbReference>
<keyword evidence="1" id="KW-0378">Hydrolase</keyword>
<dbReference type="Proteomes" id="UP001596043">
    <property type="component" value="Unassembled WGS sequence"/>
</dbReference>
<dbReference type="Gene3D" id="1.10.30.50">
    <property type="match status" value="1"/>
</dbReference>
<evidence type="ECO:0000313" key="1">
    <source>
        <dbReference type="EMBL" id="MFC4632274.1"/>
    </source>
</evidence>
<dbReference type="GO" id="GO:0004519">
    <property type="term" value="F:endonuclease activity"/>
    <property type="evidence" value="ECO:0007669"/>
    <property type="project" value="UniProtKB-KW"/>
</dbReference>
<reference evidence="2" key="1">
    <citation type="journal article" date="2019" name="Int. J. Syst. Evol. Microbiol.">
        <title>The Global Catalogue of Microorganisms (GCM) 10K type strain sequencing project: providing services to taxonomists for standard genome sequencing and annotation.</title>
        <authorList>
            <consortium name="The Broad Institute Genomics Platform"/>
            <consortium name="The Broad Institute Genome Sequencing Center for Infectious Disease"/>
            <person name="Wu L."/>
            <person name="Ma J."/>
        </authorList>
    </citation>
    <scope>NUCLEOTIDE SEQUENCE [LARGE SCALE GENOMIC DNA]</scope>
    <source>
        <strain evidence="2">YJ-61-S</strain>
    </source>
</reference>
<dbReference type="InterPro" id="IPR003615">
    <property type="entry name" value="HNH_nuc"/>
</dbReference>
<dbReference type="EMBL" id="JBHSFV010000001">
    <property type="protein sequence ID" value="MFC4632274.1"/>
    <property type="molecule type" value="Genomic_DNA"/>
</dbReference>
<keyword evidence="2" id="KW-1185">Reference proteome</keyword>
<gene>
    <name evidence="1" type="ORF">ACFO3O_00030</name>
</gene>
<evidence type="ECO:0000313" key="2">
    <source>
        <dbReference type="Proteomes" id="UP001596043"/>
    </source>
</evidence>
<sequence length="102" mass="12386">MGYAILLVFILAIGKWQYDRLVFDVKRKKRRDYYRNVYLKSDAWRRKRYVVLKRDDWKCVYCGAKATQVHHKRYARKNIGREPIKWLVSVCKPCHEGLHANK</sequence>
<keyword evidence="1" id="KW-0255">Endonuclease</keyword>
<keyword evidence="1" id="KW-0540">Nuclease</keyword>